<keyword evidence="2" id="KW-1185">Reference proteome</keyword>
<evidence type="ECO:0000313" key="2">
    <source>
        <dbReference type="Proteomes" id="UP001144978"/>
    </source>
</evidence>
<name>A0ACC1MHZ0_9APHY</name>
<protein>
    <submittedName>
        <fullName evidence="1">Uncharacterized protein</fullName>
    </submittedName>
</protein>
<accession>A0ACC1MHZ0</accession>
<organism evidence="1 2">
    <name type="scientific">Trametes sanguinea</name>
    <dbReference type="NCBI Taxonomy" id="158606"/>
    <lineage>
        <taxon>Eukaryota</taxon>
        <taxon>Fungi</taxon>
        <taxon>Dikarya</taxon>
        <taxon>Basidiomycota</taxon>
        <taxon>Agaricomycotina</taxon>
        <taxon>Agaricomycetes</taxon>
        <taxon>Polyporales</taxon>
        <taxon>Polyporaceae</taxon>
        <taxon>Trametes</taxon>
    </lineage>
</organism>
<dbReference type="Proteomes" id="UP001144978">
    <property type="component" value="Unassembled WGS sequence"/>
</dbReference>
<dbReference type="EMBL" id="JANSHE010006583">
    <property type="protein sequence ID" value="KAJ2966642.1"/>
    <property type="molecule type" value="Genomic_DNA"/>
</dbReference>
<reference evidence="1" key="1">
    <citation type="submission" date="2022-08" db="EMBL/GenBank/DDBJ databases">
        <title>Genome Sequence of Pycnoporus sanguineus.</title>
        <authorList>
            <person name="Buettner E."/>
        </authorList>
    </citation>
    <scope>NUCLEOTIDE SEQUENCE</scope>
    <source>
        <strain evidence="1">CG-C14</strain>
    </source>
</reference>
<sequence>MAPQNGFGNGFPDVGWKLEGYTYHDDDDDGDGDGCGGTQCRLVCRSSRPFLLTSPCPGANPLWYVYVDFALVSCLQRYLSLPLVMGSYDIFCQYIKKLRARLRDEFGVCLNELVSIVSAELPEIIAAVGKYHLAMHTAECRHKFSLHLLPGAAMSDGETLERVWAITNAIAR</sequence>
<proteinExistence type="predicted"/>
<evidence type="ECO:0000313" key="1">
    <source>
        <dbReference type="EMBL" id="KAJ2966642.1"/>
    </source>
</evidence>
<comment type="caution">
    <text evidence="1">The sequence shown here is derived from an EMBL/GenBank/DDBJ whole genome shotgun (WGS) entry which is preliminary data.</text>
</comment>
<gene>
    <name evidence="1" type="ORF">NUW54_g13746</name>
</gene>